<dbReference type="STRING" id="690850.Desaf_3695"/>
<protein>
    <submittedName>
        <fullName evidence="3">Putative anti-sigma regulatory factor, serine/threonine protein kinase</fullName>
    </submittedName>
</protein>
<reference evidence="3 4" key="1">
    <citation type="journal article" date="2011" name="J. Bacteriol.">
        <title>Genome sequence of the mercury-methylating and pleomorphic Desulfovibrio africanus Strain Walvis Bay.</title>
        <authorList>
            <person name="Brown S.D."/>
            <person name="Wall J.D."/>
            <person name="Kucken A.M."/>
            <person name="Gilmour C.C."/>
            <person name="Podar M."/>
            <person name="Brandt C.C."/>
            <person name="Teshima H."/>
            <person name="Detter J.C."/>
            <person name="Han C.S."/>
            <person name="Land M.L."/>
            <person name="Lucas S."/>
            <person name="Han J."/>
            <person name="Pennacchio L."/>
            <person name="Nolan M."/>
            <person name="Pitluck S."/>
            <person name="Woyke T."/>
            <person name="Goodwin L."/>
            <person name="Palumbo A.V."/>
            <person name="Elias D.A."/>
        </authorList>
    </citation>
    <scope>NUCLEOTIDE SEQUENCE [LARGE SCALE GENOMIC DNA]</scope>
    <source>
        <strain evidence="3 4">Walvis Bay</strain>
    </source>
</reference>
<organism evidence="3 4">
    <name type="scientific">Desulfocurvibacter africanus subsp. africanus str. Walvis Bay</name>
    <dbReference type="NCBI Taxonomy" id="690850"/>
    <lineage>
        <taxon>Bacteria</taxon>
        <taxon>Pseudomonadati</taxon>
        <taxon>Thermodesulfobacteriota</taxon>
        <taxon>Desulfovibrionia</taxon>
        <taxon>Desulfovibrionales</taxon>
        <taxon>Desulfovibrionaceae</taxon>
        <taxon>Desulfocurvibacter</taxon>
    </lineage>
</organism>
<dbReference type="Pfam" id="PF13581">
    <property type="entry name" value="HATPase_c_2"/>
    <property type="match status" value="1"/>
</dbReference>
<dbReference type="Proteomes" id="UP000007844">
    <property type="component" value="Chromosome"/>
</dbReference>
<dbReference type="PANTHER" id="PTHR35526:SF6">
    <property type="entry name" value="SLR1861 PROTEIN"/>
    <property type="match status" value="1"/>
</dbReference>
<dbReference type="GO" id="GO:0004674">
    <property type="term" value="F:protein serine/threonine kinase activity"/>
    <property type="evidence" value="ECO:0007669"/>
    <property type="project" value="UniProtKB-KW"/>
</dbReference>
<dbReference type="KEGG" id="daf:Desaf_3695"/>
<dbReference type="eggNOG" id="COG2172">
    <property type="taxonomic scope" value="Bacteria"/>
</dbReference>
<feature type="domain" description="Histidine kinase/HSP90-like ATPase" evidence="2">
    <location>
        <begin position="9"/>
        <end position="134"/>
    </location>
</feature>
<dbReference type="InterPro" id="IPR050267">
    <property type="entry name" value="Anti-sigma-factor_SerPK"/>
</dbReference>
<gene>
    <name evidence="3" type="ORF">Desaf_3695</name>
</gene>
<dbReference type="Gene3D" id="3.30.565.10">
    <property type="entry name" value="Histidine kinase-like ATPase, C-terminal domain"/>
    <property type="match status" value="1"/>
</dbReference>
<dbReference type="SUPFAM" id="SSF55874">
    <property type="entry name" value="ATPase domain of HSP90 chaperone/DNA topoisomerase II/histidine kinase"/>
    <property type="match status" value="1"/>
</dbReference>
<name>F3YZE3_DESAF</name>
<dbReference type="PANTHER" id="PTHR35526">
    <property type="entry name" value="ANTI-SIGMA-F FACTOR RSBW-RELATED"/>
    <property type="match status" value="1"/>
</dbReference>
<dbReference type="HOGENOM" id="CLU_090336_24_1_7"/>
<dbReference type="CDD" id="cd16936">
    <property type="entry name" value="HATPase_RsbW-like"/>
    <property type="match status" value="1"/>
</dbReference>
<keyword evidence="4" id="KW-1185">Reference proteome</keyword>
<dbReference type="RefSeq" id="WP_014261577.1">
    <property type="nucleotide sequence ID" value="NC_016629.1"/>
</dbReference>
<sequence>MAERHIILSGDLTQLEKLSRFVDSFGREHDLPTPLIFELNLALDELVTNIITHGSRGGDLSWISVSLCRTEEELLAVVEDDGQAFDPCQAEAPDLLCSLEERCIGGLGIHLVRNLTDAMCYERIGDRNRITLVKKAKPSCG</sequence>
<dbReference type="AlphaFoldDB" id="F3YZE3"/>
<evidence type="ECO:0000259" key="2">
    <source>
        <dbReference type="Pfam" id="PF13581"/>
    </source>
</evidence>
<dbReference type="InterPro" id="IPR003594">
    <property type="entry name" value="HATPase_dom"/>
</dbReference>
<evidence type="ECO:0000256" key="1">
    <source>
        <dbReference type="ARBA" id="ARBA00022527"/>
    </source>
</evidence>
<keyword evidence="1 3" id="KW-0808">Transferase</keyword>
<evidence type="ECO:0000313" key="4">
    <source>
        <dbReference type="Proteomes" id="UP000007844"/>
    </source>
</evidence>
<dbReference type="InterPro" id="IPR036890">
    <property type="entry name" value="HATPase_C_sf"/>
</dbReference>
<proteinExistence type="predicted"/>
<accession>F3YZE3</accession>
<dbReference type="EMBL" id="CP003221">
    <property type="protein sequence ID" value="EGJ51972.1"/>
    <property type="molecule type" value="Genomic_DNA"/>
</dbReference>
<evidence type="ECO:0000313" key="3">
    <source>
        <dbReference type="EMBL" id="EGJ51972.1"/>
    </source>
</evidence>
<keyword evidence="1 3" id="KW-0418">Kinase</keyword>
<keyword evidence="1 3" id="KW-0723">Serine/threonine-protein kinase</keyword>